<keyword evidence="3" id="KW-1185">Reference proteome</keyword>
<protein>
    <submittedName>
        <fullName evidence="2">Uncharacterized protein</fullName>
    </submittedName>
</protein>
<dbReference type="AlphaFoldDB" id="A0A6A6B6H9"/>
<gene>
    <name evidence="2" type="ORF">K452DRAFT_290531</name>
</gene>
<dbReference type="EMBL" id="ML995495">
    <property type="protein sequence ID" value="KAF2138875.1"/>
    <property type="molecule type" value="Genomic_DNA"/>
</dbReference>
<evidence type="ECO:0000313" key="2">
    <source>
        <dbReference type="EMBL" id="KAF2138875.1"/>
    </source>
</evidence>
<keyword evidence="1" id="KW-0472">Membrane</keyword>
<accession>A0A6A6B6H9</accession>
<sequence length="112" mass="13121">MCPCLPSLCTQKQCRSLYMQEERLAKIQDFPVHRDIASWALTAYAAVLLLPATAEWRNSFTVRRFDETRDWILSFWYAFYWVAVTFYHCGRQSNSLGLAMARQDTSRQSTLL</sequence>
<proteinExistence type="predicted"/>
<name>A0A6A6B6H9_9PEZI</name>
<dbReference type="GeneID" id="54298509"/>
<keyword evidence="1" id="KW-0812">Transmembrane</keyword>
<dbReference type="RefSeq" id="XP_033394588.1">
    <property type="nucleotide sequence ID" value="XM_033541013.1"/>
</dbReference>
<evidence type="ECO:0000256" key="1">
    <source>
        <dbReference type="SAM" id="Phobius"/>
    </source>
</evidence>
<reference evidence="2" key="1">
    <citation type="journal article" date="2020" name="Stud. Mycol.">
        <title>101 Dothideomycetes genomes: a test case for predicting lifestyles and emergence of pathogens.</title>
        <authorList>
            <person name="Haridas S."/>
            <person name="Albert R."/>
            <person name="Binder M."/>
            <person name="Bloem J."/>
            <person name="Labutti K."/>
            <person name="Salamov A."/>
            <person name="Andreopoulos B."/>
            <person name="Baker S."/>
            <person name="Barry K."/>
            <person name="Bills G."/>
            <person name="Bluhm B."/>
            <person name="Cannon C."/>
            <person name="Castanera R."/>
            <person name="Culley D."/>
            <person name="Daum C."/>
            <person name="Ezra D."/>
            <person name="Gonzalez J."/>
            <person name="Henrissat B."/>
            <person name="Kuo A."/>
            <person name="Liang C."/>
            <person name="Lipzen A."/>
            <person name="Lutzoni F."/>
            <person name="Magnuson J."/>
            <person name="Mondo S."/>
            <person name="Nolan M."/>
            <person name="Ohm R."/>
            <person name="Pangilinan J."/>
            <person name="Park H.-J."/>
            <person name="Ramirez L."/>
            <person name="Alfaro M."/>
            <person name="Sun H."/>
            <person name="Tritt A."/>
            <person name="Yoshinaga Y."/>
            <person name="Zwiers L.-H."/>
            <person name="Turgeon B."/>
            <person name="Goodwin S."/>
            <person name="Spatafora J."/>
            <person name="Crous P."/>
            <person name="Grigoriev I."/>
        </authorList>
    </citation>
    <scope>NUCLEOTIDE SEQUENCE</scope>
    <source>
        <strain evidence="2">CBS 121167</strain>
    </source>
</reference>
<evidence type="ECO:0000313" key="3">
    <source>
        <dbReference type="Proteomes" id="UP000799438"/>
    </source>
</evidence>
<organism evidence="2 3">
    <name type="scientific">Aplosporella prunicola CBS 121167</name>
    <dbReference type="NCBI Taxonomy" id="1176127"/>
    <lineage>
        <taxon>Eukaryota</taxon>
        <taxon>Fungi</taxon>
        <taxon>Dikarya</taxon>
        <taxon>Ascomycota</taxon>
        <taxon>Pezizomycotina</taxon>
        <taxon>Dothideomycetes</taxon>
        <taxon>Dothideomycetes incertae sedis</taxon>
        <taxon>Botryosphaeriales</taxon>
        <taxon>Aplosporellaceae</taxon>
        <taxon>Aplosporella</taxon>
    </lineage>
</organism>
<dbReference type="Proteomes" id="UP000799438">
    <property type="component" value="Unassembled WGS sequence"/>
</dbReference>
<feature type="transmembrane region" description="Helical" evidence="1">
    <location>
        <begin position="36"/>
        <end position="54"/>
    </location>
</feature>
<feature type="transmembrane region" description="Helical" evidence="1">
    <location>
        <begin position="74"/>
        <end position="90"/>
    </location>
</feature>
<keyword evidence="1" id="KW-1133">Transmembrane helix</keyword>